<reference evidence="1 2" key="1">
    <citation type="submission" date="2011-05" db="EMBL/GenBank/DDBJ databases">
        <authorList>
            <person name="Durkin A.S."/>
            <person name="Radune D."/>
            <person name="Hostetler J."/>
            <person name="Torralba M."/>
            <person name="Gillis M."/>
            <person name="Methe B."/>
            <person name="Sutton G."/>
            <person name="Nelson K.E."/>
        </authorList>
    </citation>
    <scope>NUCLEOTIDE SEQUENCE [LARGE SCALE GENOMIC DNA]</scope>
    <source>
        <strain evidence="1 2">SK1080</strain>
    </source>
</reference>
<protein>
    <recommendedName>
        <fullName evidence="3">Surface anchored protein</fullName>
    </recommendedName>
</protein>
<gene>
    <name evidence="1" type="ORF">HMPREF9957_0022</name>
</gene>
<evidence type="ECO:0000313" key="2">
    <source>
        <dbReference type="Proteomes" id="UP000004568"/>
    </source>
</evidence>
<sequence>MELGRVTLPKGLKSNQLNQRQLVQGDTVRVKQIVDGVESDTKDVPVSLGATTIQPSEQGGNSLYAGAKTIVIKTPHDAGIAYVKYIDNKTGAEHELGLKRETVTGPWVSKQSNYGVVRSYETDNFIDTITVDMNEAIKESTPNNQGNAQAIANIFEGSYSSATDWKAISVTNQAPTITGPQGDKKVVDYGSTLTESELKKFVTVHDTEDDKDLTRGTKVHVDVVSVNGNSQTKSITSQTPGSYTVKYKAVDSQGKTSEEKTITVEVKPQKPTVNPLENGDVTITNVNQTNVNRLEVTYTPNPTRRLQDNGNVAETEQARTTVVATKGTNNQWTITQGKKDGISISNTGELTLKDSVVKDLTSVDAKVLAQNIASNVESQNAKAGDKKVPVIGANSTLIGVGKQLNIPLTLSDGNGVGVDEGNIKVTNLPNGLTYDKATKSIKGTLASAAKHDVTVRVLDKNGNKAEKIISIAAVKAKPIYAIKDGTIDNVDTPSNFVEMPKGVTLTAAWKDGNKPTTAAVGNTTKTVMVSANGYTSTEVDVPVTVYPGVTYRKVNNKEVTEYDEIVGQPLTSRLVPGGGSFNPVTPDYYIAFEGGTKPEGTRVEFEGGTPAERSTTAGVTTKTIVVTYPHGAGTVKKPVTFKTYGNEANYETGKNSIETTVGTEFSRLTARNSVKLSDPNVPNPDGTFIGWYRNGNYTPENKIGKRNENVNVWYGSNVESKRGDNTHNYSDQNIPVNVTVKPQAPTIATDAFHGKGATRPAVTVSNIPTSNQLEENARVTVELYQGGNKVASKELSRDEVTQGAGSVRFDTANYTSNLTLGEKVHAVVKVAGGSGNTAYDLSSANSNDVQVTPQKPTFDTATVTSTSRTLSGTLGGFDAPNKVVKVHLNDENSTVLSSENNGGVTINNDGTWTATIPATVKLRQSVAKNGETTTPPAITVENTVTGGTVSTTSDEKEVTMGAYSVSPTIAGSKHINITVPHDAKRVELRFHNNQETGDKANSITLVRGADGTWHTDATRADNTTVTDASGYVGRISSSASKTNPAESIITIPLNEESNGKKLHIREEAASGDNTATYGKGLGLRVEYQPEAGQDPTAAGNWKVASVTNTAPTIKVKGDTGKDATHRKVYDSGTRLTADLLKELVTVTDAEDGRATESEKPYGTGNVKVVSGLPTATGATPAGLYEVTLAAVDSQDKEGTAVKVYVAVKEATPSAPTVEQWQNGNLKVTPDTTNGGDRIEIPLTEGGPVVVKKGDNGTWTVEGNHPDVKVTGGSIEVPADKVGDSVTVTAKVGEGDLENSTNSAAYSKQAHTVRKTDIIKKPTDTLSGEDLHTKTGVVGVTVGTEEKDYASSNIHSVTSKEQLPSLTAGSTQDIPVTITYTDGSSGDTTVKLKVTKAAPTAPTVEQWQNGNLKVTPDTTNGGDRIEIPLDRRRTSCCQERGQWTLGL</sequence>
<dbReference type="EMBL" id="AFQV01000030">
    <property type="protein sequence ID" value="EGP65185.1"/>
    <property type="molecule type" value="Genomic_DNA"/>
</dbReference>
<proteinExistence type="predicted"/>
<accession>F9HQ26</accession>
<evidence type="ECO:0000313" key="1">
    <source>
        <dbReference type="EMBL" id="EGP65185.1"/>
    </source>
</evidence>
<dbReference type="OrthoDB" id="2237553at2"/>
<dbReference type="PATRIC" id="fig|1008453.3.peg.1768"/>
<dbReference type="Proteomes" id="UP000004568">
    <property type="component" value="Unassembled WGS sequence"/>
</dbReference>
<name>F9HQ26_STRMT</name>
<comment type="caution">
    <text evidence="1">The sequence shown here is derived from an EMBL/GenBank/DDBJ whole genome shotgun (WGS) entry which is preliminary data.</text>
</comment>
<dbReference type="eggNOG" id="COG1196">
    <property type="taxonomic scope" value="Bacteria"/>
</dbReference>
<dbReference type="InterPro" id="IPR013783">
    <property type="entry name" value="Ig-like_fold"/>
</dbReference>
<dbReference type="Gene3D" id="2.60.40.10">
    <property type="entry name" value="Immunoglobulins"/>
    <property type="match status" value="2"/>
</dbReference>
<dbReference type="RefSeq" id="WP_004242830.1">
    <property type="nucleotide sequence ID" value="NZ_AFQV01000030.1"/>
</dbReference>
<evidence type="ECO:0008006" key="3">
    <source>
        <dbReference type="Google" id="ProtNLM"/>
    </source>
</evidence>
<organism evidence="1 2">
    <name type="scientific">Streptococcus mitis SK1080</name>
    <dbReference type="NCBI Taxonomy" id="1008453"/>
    <lineage>
        <taxon>Bacteria</taxon>
        <taxon>Bacillati</taxon>
        <taxon>Bacillota</taxon>
        <taxon>Bacilli</taxon>
        <taxon>Lactobacillales</taxon>
        <taxon>Streptococcaceae</taxon>
        <taxon>Streptococcus</taxon>
        <taxon>Streptococcus mitis group</taxon>
    </lineage>
</organism>